<evidence type="ECO:0000256" key="1">
    <source>
        <dbReference type="SAM" id="Phobius"/>
    </source>
</evidence>
<comment type="caution">
    <text evidence="2">The sequence shown here is derived from an EMBL/GenBank/DDBJ whole genome shotgun (WGS) entry which is preliminary data.</text>
</comment>
<dbReference type="InterPro" id="IPR009339">
    <property type="entry name" value="DUF998"/>
</dbReference>
<keyword evidence="1" id="KW-0812">Transmembrane</keyword>
<keyword evidence="1" id="KW-1133">Transmembrane helix</keyword>
<dbReference type="RefSeq" id="WP_344307828.1">
    <property type="nucleotide sequence ID" value="NZ_BAAANY010000004.1"/>
</dbReference>
<organism evidence="2 3">
    <name type="scientific">Fodinicola feengrottensis</name>
    <dbReference type="NCBI Taxonomy" id="435914"/>
    <lineage>
        <taxon>Bacteria</taxon>
        <taxon>Bacillati</taxon>
        <taxon>Actinomycetota</taxon>
        <taxon>Actinomycetes</taxon>
        <taxon>Mycobacteriales</taxon>
        <taxon>Fodinicola</taxon>
    </lineage>
</organism>
<protein>
    <submittedName>
        <fullName evidence="2">DUF998 domain-containing protein</fullName>
    </submittedName>
</protein>
<dbReference type="Pfam" id="PF06197">
    <property type="entry name" value="DUF998"/>
    <property type="match status" value="1"/>
</dbReference>
<keyword evidence="3" id="KW-1185">Reference proteome</keyword>
<feature type="transmembrane region" description="Helical" evidence="1">
    <location>
        <begin position="127"/>
        <end position="152"/>
    </location>
</feature>
<feature type="transmembrane region" description="Helical" evidence="1">
    <location>
        <begin position="99"/>
        <end position="121"/>
    </location>
</feature>
<proteinExistence type="predicted"/>
<dbReference type="Proteomes" id="UP001500618">
    <property type="component" value="Unassembled WGS sequence"/>
</dbReference>
<evidence type="ECO:0000313" key="2">
    <source>
        <dbReference type="EMBL" id="GAA1663852.1"/>
    </source>
</evidence>
<reference evidence="2 3" key="1">
    <citation type="journal article" date="2019" name="Int. J. Syst. Evol. Microbiol.">
        <title>The Global Catalogue of Microorganisms (GCM) 10K type strain sequencing project: providing services to taxonomists for standard genome sequencing and annotation.</title>
        <authorList>
            <consortium name="The Broad Institute Genomics Platform"/>
            <consortium name="The Broad Institute Genome Sequencing Center for Infectious Disease"/>
            <person name="Wu L."/>
            <person name="Ma J."/>
        </authorList>
    </citation>
    <scope>NUCLEOTIDE SEQUENCE [LARGE SCALE GENOMIC DNA]</scope>
    <source>
        <strain evidence="2 3">JCM 14718</strain>
    </source>
</reference>
<sequence>MKTTLVRVGAWCWLLAPIQFLVLQIIAAAAWAHPYNWFDNYISDLGNTVCGPIKLTGATSTYICSPLHGVMNTAFILAGVLTILGTVLLWRGRYWTRRVLVAVALCLLVANGLGKVLVGFAPENVNLALHGVGALNIPIGSIAAVLLGLAMLRTDRAAGIFSLVVGVVGFVAFVLFGGGQYLGLGAGGMERLAEYPAEIWLGVIGVLAIVGRPKPVPAASDLTSATERSGD</sequence>
<feature type="transmembrane region" description="Helical" evidence="1">
    <location>
        <begin position="70"/>
        <end position="90"/>
    </location>
</feature>
<accession>A0ABN2G1Q2</accession>
<feature type="transmembrane region" description="Helical" evidence="1">
    <location>
        <begin position="159"/>
        <end position="183"/>
    </location>
</feature>
<evidence type="ECO:0000313" key="3">
    <source>
        <dbReference type="Proteomes" id="UP001500618"/>
    </source>
</evidence>
<keyword evidence="1" id="KW-0472">Membrane</keyword>
<dbReference type="EMBL" id="BAAANY010000004">
    <property type="protein sequence ID" value="GAA1663852.1"/>
    <property type="molecule type" value="Genomic_DNA"/>
</dbReference>
<gene>
    <name evidence="2" type="ORF">GCM10009765_11640</name>
</gene>
<name>A0ABN2G1Q2_9ACTN</name>